<feature type="transmembrane region" description="Helical" evidence="6">
    <location>
        <begin position="36"/>
        <end position="55"/>
    </location>
</feature>
<evidence type="ECO:0000259" key="8">
    <source>
        <dbReference type="Pfam" id="PF18955"/>
    </source>
</evidence>
<keyword evidence="2 6" id="KW-1003">Cell membrane</keyword>
<dbReference type="InterPro" id="IPR019264">
    <property type="entry name" value="DUF2179"/>
</dbReference>
<dbReference type="Proteomes" id="UP001222800">
    <property type="component" value="Chromosome"/>
</dbReference>
<reference evidence="9 10" key="1">
    <citation type="submission" date="2023-03" db="EMBL/GenBank/DDBJ databases">
        <title>Complete genome sequence of Tepidibacter sp. SWIR-1, isolated from a deep-sea hydrothermal vent.</title>
        <authorList>
            <person name="Li X."/>
        </authorList>
    </citation>
    <scope>NUCLEOTIDE SEQUENCE [LARGE SCALE GENOMIC DNA]</scope>
    <source>
        <strain evidence="9 10">SWIR-1</strain>
    </source>
</reference>
<dbReference type="InterPro" id="IPR044035">
    <property type="entry name" value="DUF5698"/>
</dbReference>
<feature type="domain" description="DUF5698" evidence="8">
    <location>
        <begin position="22"/>
        <end position="79"/>
    </location>
</feature>
<organism evidence="9 10">
    <name type="scientific">Tepidibacter hydrothermalis</name>
    <dbReference type="NCBI Taxonomy" id="3036126"/>
    <lineage>
        <taxon>Bacteria</taxon>
        <taxon>Bacillati</taxon>
        <taxon>Bacillota</taxon>
        <taxon>Clostridia</taxon>
        <taxon>Peptostreptococcales</taxon>
        <taxon>Peptostreptococcaceae</taxon>
        <taxon>Tepidibacter</taxon>
    </lineage>
</organism>
<evidence type="ECO:0000259" key="7">
    <source>
        <dbReference type="Pfam" id="PF10035"/>
    </source>
</evidence>
<accession>A0ABY8EDK6</accession>
<evidence type="ECO:0000256" key="5">
    <source>
        <dbReference type="ARBA" id="ARBA00023136"/>
    </source>
</evidence>
<dbReference type="HAMAP" id="MF_01515">
    <property type="entry name" value="UPF0316"/>
    <property type="match status" value="1"/>
</dbReference>
<feature type="domain" description="DUF2179" evidence="7">
    <location>
        <begin position="112"/>
        <end position="164"/>
    </location>
</feature>
<sequence length="178" mass="20066">MGLILGYLFIFMARCTDVTMATIRTIMVVRGKKLQAAMIGFVEIIIYILAINKVLTGMDNMLNVLFYAMGFATGNYVGILIEEKMAIGTLIAQIITKKDIEKFSSYLREKSFGVTVTEGHGKEGKISILNVVLNRKDIRNFEVCVDNYDRDAFITIMDARNIKGGYFRKRQGIGIKKK</sequence>
<evidence type="ECO:0000313" key="10">
    <source>
        <dbReference type="Proteomes" id="UP001222800"/>
    </source>
</evidence>
<evidence type="ECO:0000313" key="9">
    <source>
        <dbReference type="EMBL" id="WFD11016.1"/>
    </source>
</evidence>
<proteinExistence type="inferred from homology"/>
<feature type="transmembrane region" description="Helical" evidence="6">
    <location>
        <begin position="61"/>
        <end position="81"/>
    </location>
</feature>
<keyword evidence="10" id="KW-1185">Reference proteome</keyword>
<dbReference type="Pfam" id="PF10035">
    <property type="entry name" value="DUF2179"/>
    <property type="match status" value="1"/>
</dbReference>
<keyword evidence="5 6" id="KW-0472">Membrane</keyword>
<evidence type="ECO:0000256" key="4">
    <source>
        <dbReference type="ARBA" id="ARBA00022989"/>
    </source>
</evidence>
<dbReference type="PANTHER" id="PTHR40060:SF1">
    <property type="entry name" value="UPF0316 PROTEIN YEBE"/>
    <property type="match status" value="1"/>
</dbReference>
<dbReference type="Pfam" id="PF18955">
    <property type="entry name" value="DUF5698"/>
    <property type="match status" value="1"/>
</dbReference>
<comment type="similarity">
    <text evidence="6">Belongs to the UPF0316 family.</text>
</comment>
<gene>
    <name evidence="9" type="ORF">P4S50_02780</name>
</gene>
<comment type="subcellular location">
    <subcellularLocation>
        <location evidence="1 6">Cell membrane</location>
        <topology evidence="1 6">Multi-pass membrane protein</topology>
    </subcellularLocation>
</comment>
<evidence type="ECO:0000256" key="6">
    <source>
        <dbReference type="HAMAP-Rule" id="MF_01515"/>
    </source>
</evidence>
<evidence type="ECO:0000256" key="2">
    <source>
        <dbReference type="ARBA" id="ARBA00022475"/>
    </source>
</evidence>
<dbReference type="RefSeq" id="WP_277732980.1">
    <property type="nucleotide sequence ID" value="NZ_CP120733.1"/>
</dbReference>
<name>A0ABY8EDK6_9FIRM</name>
<evidence type="ECO:0000256" key="1">
    <source>
        <dbReference type="ARBA" id="ARBA00004651"/>
    </source>
</evidence>
<protein>
    <recommendedName>
        <fullName evidence="6">UPF0316 protein P4S50_02780</fullName>
    </recommendedName>
</protein>
<keyword evidence="3 6" id="KW-0812">Transmembrane</keyword>
<dbReference type="CDD" id="cd16381">
    <property type="entry name" value="YitT_C_like_1"/>
    <property type="match status" value="1"/>
</dbReference>
<dbReference type="EMBL" id="CP120733">
    <property type="protein sequence ID" value="WFD11016.1"/>
    <property type="molecule type" value="Genomic_DNA"/>
</dbReference>
<feature type="transmembrane region" description="Helical" evidence="6">
    <location>
        <begin position="6"/>
        <end position="29"/>
    </location>
</feature>
<keyword evidence="4 6" id="KW-1133">Transmembrane helix</keyword>
<dbReference type="PANTHER" id="PTHR40060">
    <property type="entry name" value="UPF0316 PROTEIN YEBE"/>
    <property type="match status" value="1"/>
</dbReference>
<dbReference type="InterPro" id="IPR022930">
    <property type="entry name" value="UPF0316"/>
</dbReference>
<evidence type="ECO:0000256" key="3">
    <source>
        <dbReference type="ARBA" id="ARBA00022692"/>
    </source>
</evidence>